<protein>
    <submittedName>
        <fullName evidence="1">Uncharacterized protein</fullName>
    </submittedName>
</protein>
<gene>
    <name evidence="1" type="ORF">DSO57_1032428</name>
</gene>
<sequence>MPRAFEGYSLAGDYDVIVLKAVCGLYAIHWLESNRFGLGSFVSNIFVQKLISVNLDWRLRALGVELVRTSGTFVKSRIWVQRDINAQMLSAGDNMELPSYQEATLDKLGNIQFQVFEKQPCRSRSWYFANTAGELILKYSGSTMSSPALLRDASGLRLAEVRRRKWNSISTYNILLRDCKADIKLSCSLLVFDSNTLTIGFQKRLWKLNWVPIHSLRPRITRWQLILRTNEAVMATFSRNEISSGYVGQLDIAGKLFGLEALAHHFPRLVVLSLAYIAHTTELQTSRSRESYTQLLQRSRRWKSGQRYFSAAKVHAQFRSVPSPSTSTDASPADIQCGGDPSHPTGADGFRNLLSNLNSRPSREPPDPPSADAFL</sequence>
<dbReference type="EMBL" id="QTSX02000953">
    <property type="protein sequence ID" value="KAJ9083670.1"/>
    <property type="molecule type" value="Genomic_DNA"/>
</dbReference>
<accession>A0ACC2UAD3</accession>
<evidence type="ECO:0000313" key="2">
    <source>
        <dbReference type="Proteomes" id="UP001165960"/>
    </source>
</evidence>
<dbReference type="Proteomes" id="UP001165960">
    <property type="component" value="Unassembled WGS sequence"/>
</dbReference>
<keyword evidence="2" id="KW-1185">Reference proteome</keyword>
<name>A0ACC2UAD3_9FUNG</name>
<evidence type="ECO:0000313" key="1">
    <source>
        <dbReference type="EMBL" id="KAJ9083670.1"/>
    </source>
</evidence>
<comment type="caution">
    <text evidence="1">The sequence shown here is derived from an EMBL/GenBank/DDBJ whole genome shotgun (WGS) entry which is preliminary data.</text>
</comment>
<organism evidence="1 2">
    <name type="scientific">Entomophthora muscae</name>
    <dbReference type="NCBI Taxonomy" id="34485"/>
    <lineage>
        <taxon>Eukaryota</taxon>
        <taxon>Fungi</taxon>
        <taxon>Fungi incertae sedis</taxon>
        <taxon>Zoopagomycota</taxon>
        <taxon>Entomophthoromycotina</taxon>
        <taxon>Entomophthoromycetes</taxon>
        <taxon>Entomophthorales</taxon>
        <taxon>Entomophthoraceae</taxon>
        <taxon>Entomophthora</taxon>
    </lineage>
</organism>
<proteinExistence type="predicted"/>
<reference evidence="1" key="1">
    <citation type="submission" date="2022-04" db="EMBL/GenBank/DDBJ databases">
        <title>Genome of the entomopathogenic fungus Entomophthora muscae.</title>
        <authorList>
            <person name="Elya C."/>
            <person name="Lovett B.R."/>
            <person name="Lee E."/>
            <person name="Macias A.M."/>
            <person name="Hajek A.E."/>
            <person name="De Bivort B.L."/>
            <person name="Kasson M.T."/>
            <person name="De Fine Licht H.H."/>
            <person name="Stajich J.E."/>
        </authorList>
    </citation>
    <scope>NUCLEOTIDE SEQUENCE</scope>
    <source>
        <strain evidence="1">Berkeley</strain>
    </source>
</reference>